<dbReference type="Pfam" id="PF23359">
    <property type="entry name" value="Lsr2_DNA-bd"/>
    <property type="match status" value="1"/>
</dbReference>
<proteinExistence type="predicted"/>
<evidence type="ECO:0000256" key="2">
    <source>
        <dbReference type="SAM" id="MobiDB-lite"/>
    </source>
</evidence>
<dbReference type="InterPro" id="IPR036625">
    <property type="entry name" value="E3-bd_dom_sf"/>
</dbReference>
<dbReference type="KEGG" id="vg:77943126"/>
<dbReference type="GO" id="GO:0003677">
    <property type="term" value="F:DNA binding"/>
    <property type="evidence" value="ECO:0007669"/>
    <property type="project" value="UniProtKB-KW"/>
</dbReference>
<evidence type="ECO:0000259" key="3">
    <source>
        <dbReference type="Pfam" id="PF11774"/>
    </source>
</evidence>
<evidence type="ECO:0000313" key="6">
    <source>
        <dbReference type="Proteomes" id="UP000319811"/>
    </source>
</evidence>
<evidence type="ECO:0000259" key="4">
    <source>
        <dbReference type="Pfam" id="PF23359"/>
    </source>
</evidence>
<dbReference type="GO" id="GO:0016746">
    <property type="term" value="F:acyltransferase activity"/>
    <property type="evidence" value="ECO:0007669"/>
    <property type="project" value="InterPro"/>
</dbReference>
<dbReference type="GeneID" id="77943126"/>
<evidence type="ECO:0000256" key="1">
    <source>
        <dbReference type="ARBA" id="ARBA00023125"/>
    </source>
</evidence>
<dbReference type="InterPro" id="IPR024412">
    <property type="entry name" value="Lsr2_dim_dom"/>
</dbReference>
<dbReference type="Gene3D" id="3.30.60.230">
    <property type="entry name" value="Lsr2, dimerization domain"/>
    <property type="match status" value="1"/>
</dbReference>
<keyword evidence="1" id="KW-0238">DNA-binding</keyword>
<dbReference type="Pfam" id="PF11774">
    <property type="entry name" value="Lsr2"/>
    <property type="match status" value="1"/>
</dbReference>
<organism evidence="5 6">
    <name type="scientific">Gordonia phage Mollymur</name>
    <dbReference type="NCBI Taxonomy" id="2590895"/>
    <lineage>
        <taxon>Viruses</taxon>
        <taxon>Duplodnaviria</taxon>
        <taxon>Heunggongvirae</taxon>
        <taxon>Uroviricota</taxon>
        <taxon>Caudoviricetes</taxon>
        <taxon>Mollymurvirus</taxon>
        <taxon>Mollymurvirus mollymur</taxon>
    </lineage>
</organism>
<keyword evidence="6" id="KW-1185">Reference proteome</keyword>
<dbReference type="Gene3D" id="4.10.320.10">
    <property type="entry name" value="E3-binding domain"/>
    <property type="match status" value="1"/>
</dbReference>
<reference evidence="5 6" key="1">
    <citation type="submission" date="2019-05" db="EMBL/GenBank/DDBJ databases">
        <authorList>
            <person name="Murphy M.E."/>
            <person name="Alvaro L.E."/>
            <person name="Baker K.N."/>
            <person name="Baxter I.S."/>
            <person name="Brown M.R."/>
            <person name="Driscoll K.D."/>
            <person name="Elrubaie J.M."/>
            <person name="Feith S.L."/>
            <person name="Indihar D.F."/>
            <person name="Knoch V.T."/>
            <person name="Koirtyohann K.M."/>
            <person name="Kratz M.A."/>
            <person name="Lear A.H."/>
            <person name="Lindblom K.E."/>
            <person name="Marcus E.R."/>
            <person name="Sensor R."/>
            <person name="Sherman S.J."/>
            <person name="Swift V.R."/>
            <person name="White K.E."/>
            <person name="Wills S.J."/>
            <person name="Gatt S.M."/>
            <person name="Lohbauer S.A."/>
            <person name="Power T.R."/>
            <person name="Rosales K.A."/>
            <person name="Sisson B.M."/>
            <person name="Isern S."/>
            <person name="Michael S.F."/>
            <person name="Monti D.L."/>
            <person name="Garlena R.A."/>
            <person name="Russell D.A."/>
            <person name="Pope W.H."/>
            <person name="Jacobs-Sera D."/>
            <person name="Hatfull G.F."/>
        </authorList>
    </citation>
    <scope>NUCLEOTIDE SEQUENCE [LARGE SCALE GENOMIC DNA]</scope>
</reference>
<accession>A0A4Y6E9Q8</accession>
<dbReference type="InterPro" id="IPR055370">
    <property type="entry name" value="Lsr2_DNA-bd"/>
</dbReference>
<dbReference type="Proteomes" id="UP000319811">
    <property type="component" value="Segment"/>
</dbReference>
<name>A0A4Y6E9Q8_9CAUD</name>
<protein>
    <submittedName>
        <fullName evidence="5">Lsr2-like DNA bridging protein</fullName>
    </submittedName>
</protein>
<gene>
    <name evidence="5" type="primary">44</name>
    <name evidence="5" type="ORF">SEA_MOLLYMUR_44</name>
</gene>
<dbReference type="InterPro" id="IPR042261">
    <property type="entry name" value="Lsr2-like_dimerization"/>
</dbReference>
<feature type="domain" description="Lsr2 DNA-binding" evidence="4">
    <location>
        <begin position="88"/>
        <end position="118"/>
    </location>
</feature>
<feature type="domain" description="Lsr2 dimerization" evidence="3">
    <location>
        <begin position="3"/>
        <end position="61"/>
    </location>
</feature>
<feature type="region of interest" description="Disordered" evidence="2">
    <location>
        <begin position="56"/>
        <end position="89"/>
    </location>
</feature>
<sequence length="120" mass="13367">MRRDRIEYFDDMDQKLLDEETMVRVPISWLGIDYELQVSPSNYAKLEKQFKKLTETATRVGGRKRQPATGAPTNGGGGSSNAGTYTMKDVRTWAQENGIEVNPKGRVPDAIIEQFEAAAG</sequence>
<evidence type="ECO:0000313" key="5">
    <source>
        <dbReference type="EMBL" id="QDF15405.1"/>
    </source>
</evidence>
<dbReference type="RefSeq" id="YP_010667016.1">
    <property type="nucleotide sequence ID" value="NC_070948.1"/>
</dbReference>
<dbReference type="EMBL" id="MK977705">
    <property type="protein sequence ID" value="QDF15405.1"/>
    <property type="molecule type" value="Genomic_DNA"/>
</dbReference>